<feature type="compositionally biased region" description="Acidic residues" evidence="1">
    <location>
        <begin position="16"/>
        <end position="30"/>
    </location>
</feature>
<evidence type="ECO:0000313" key="2">
    <source>
        <dbReference type="EMBL" id="KAG6943883.1"/>
    </source>
</evidence>
<name>A0A8T1TN78_9STRA</name>
<accession>A0A8T1TN78</accession>
<feature type="non-terminal residue" evidence="2">
    <location>
        <position position="94"/>
    </location>
</feature>
<sequence length="94" mass="10733">MESSGELMRRLAMNEASDDDSQEDVSDSPADESSRKRSAEPESAKKKITKKERLAVVMDALTESLKTVSEEDRGKYEYKSQRLAFEKEQAEEKR</sequence>
<dbReference type="OrthoDB" id="124103at2759"/>
<feature type="region of interest" description="Disordered" evidence="1">
    <location>
        <begin position="1"/>
        <end position="51"/>
    </location>
</feature>
<reference evidence="2" key="1">
    <citation type="submission" date="2021-01" db="EMBL/GenBank/DDBJ databases">
        <title>Phytophthora aleatoria, a newly-described species from Pinus radiata is distinct from Phytophthora cactorum isolates based on comparative genomics.</title>
        <authorList>
            <person name="Mcdougal R."/>
            <person name="Panda P."/>
            <person name="Williams N."/>
            <person name="Studholme D.J."/>
        </authorList>
    </citation>
    <scope>NUCLEOTIDE SEQUENCE</scope>
    <source>
        <strain evidence="2">NZFS 3830</strain>
    </source>
</reference>
<dbReference type="VEuPathDB" id="FungiDB:PC110_g16564"/>
<dbReference type="AlphaFoldDB" id="A0A8T1TN78"/>
<evidence type="ECO:0000313" key="3">
    <source>
        <dbReference type="Proteomes" id="UP000688947"/>
    </source>
</evidence>
<gene>
    <name evidence="2" type="ORF">JG687_00018181</name>
</gene>
<organism evidence="2 3">
    <name type="scientific">Phytophthora cactorum</name>
    <dbReference type="NCBI Taxonomy" id="29920"/>
    <lineage>
        <taxon>Eukaryota</taxon>
        <taxon>Sar</taxon>
        <taxon>Stramenopiles</taxon>
        <taxon>Oomycota</taxon>
        <taxon>Peronosporomycetes</taxon>
        <taxon>Peronosporales</taxon>
        <taxon>Peronosporaceae</taxon>
        <taxon>Phytophthora</taxon>
    </lineage>
</organism>
<comment type="caution">
    <text evidence="2">The sequence shown here is derived from an EMBL/GenBank/DDBJ whole genome shotgun (WGS) entry which is preliminary data.</text>
</comment>
<proteinExistence type="predicted"/>
<protein>
    <submittedName>
        <fullName evidence="2">Uncharacterized protein</fullName>
    </submittedName>
</protein>
<evidence type="ECO:0000256" key="1">
    <source>
        <dbReference type="SAM" id="MobiDB-lite"/>
    </source>
</evidence>
<feature type="compositionally biased region" description="Basic and acidic residues" evidence="1">
    <location>
        <begin position="32"/>
        <end position="45"/>
    </location>
</feature>
<dbReference type="Proteomes" id="UP000688947">
    <property type="component" value="Unassembled WGS sequence"/>
</dbReference>
<feature type="region of interest" description="Disordered" evidence="1">
    <location>
        <begin position="65"/>
        <end position="94"/>
    </location>
</feature>
<feature type="compositionally biased region" description="Basic and acidic residues" evidence="1">
    <location>
        <begin position="68"/>
        <end position="94"/>
    </location>
</feature>
<dbReference type="EMBL" id="JAENGZ010002378">
    <property type="protein sequence ID" value="KAG6943883.1"/>
    <property type="molecule type" value="Genomic_DNA"/>
</dbReference>